<proteinExistence type="predicted"/>
<evidence type="ECO:0000313" key="1">
    <source>
        <dbReference type="EMBL" id="JAD54980.1"/>
    </source>
</evidence>
<dbReference type="AlphaFoldDB" id="A0A0A9B1C0"/>
<dbReference type="EMBL" id="GBRH01242915">
    <property type="protein sequence ID" value="JAD54980.1"/>
    <property type="molecule type" value="Transcribed_RNA"/>
</dbReference>
<reference evidence="1" key="2">
    <citation type="journal article" date="2015" name="Data Brief">
        <title>Shoot transcriptome of the giant reed, Arundo donax.</title>
        <authorList>
            <person name="Barrero R.A."/>
            <person name="Guerrero F.D."/>
            <person name="Moolhuijzen P."/>
            <person name="Goolsby J.A."/>
            <person name="Tidwell J."/>
            <person name="Bellgard S.E."/>
            <person name="Bellgard M.I."/>
        </authorList>
    </citation>
    <scope>NUCLEOTIDE SEQUENCE</scope>
    <source>
        <tissue evidence="1">Shoot tissue taken approximately 20 cm above the soil surface</tissue>
    </source>
</reference>
<reference evidence="1" key="1">
    <citation type="submission" date="2014-09" db="EMBL/GenBank/DDBJ databases">
        <authorList>
            <person name="Magalhaes I.L.F."/>
            <person name="Oliveira U."/>
            <person name="Santos F.R."/>
            <person name="Vidigal T.H.D.A."/>
            <person name="Brescovit A.D."/>
            <person name="Santos A.J."/>
        </authorList>
    </citation>
    <scope>NUCLEOTIDE SEQUENCE</scope>
    <source>
        <tissue evidence="1">Shoot tissue taken approximately 20 cm above the soil surface</tissue>
    </source>
</reference>
<accession>A0A0A9B1C0</accession>
<organism evidence="1">
    <name type="scientific">Arundo donax</name>
    <name type="common">Giant reed</name>
    <name type="synonym">Donax arundinaceus</name>
    <dbReference type="NCBI Taxonomy" id="35708"/>
    <lineage>
        <taxon>Eukaryota</taxon>
        <taxon>Viridiplantae</taxon>
        <taxon>Streptophyta</taxon>
        <taxon>Embryophyta</taxon>
        <taxon>Tracheophyta</taxon>
        <taxon>Spermatophyta</taxon>
        <taxon>Magnoliopsida</taxon>
        <taxon>Liliopsida</taxon>
        <taxon>Poales</taxon>
        <taxon>Poaceae</taxon>
        <taxon>PACMAD clade</taxon>
        <taxon>Arundinoideae</taxon>
        <taxon>Arundineae</taxon>
        <taxon>Arundo</taxon>
    </lineage>
</organism>
<name>A0A0A9B1C0_ARUDO</name>
<sequence>MVSRCPGHESVRHLEGVYDSQDIGGTRLGLVFLAARPIYVLRYCVGHWILP</sequence>
<protein>
    <submittedName>
        <fullName evidence="1">Uncharacterized protein</fullName>
    </submittedName>
</protein>